<evidence type="ECO:0000256" key="7">
    <source>
        <dbReference type="ARBA" id="ARBA00022840"/>
    </source>
</evidence>
<dbReference type="PROSITE" id="PS50109">
    <property type="entry name" value="HIS_KIN"/>
    <property type="match status" value="1"/>
</dbReference>
<feature type="region of interest" description="Disordered" evidence="10">
    <location>
        <begin position="847"/>
        <end position="892"/>
    </location>
</feature>
<accession>A0AAD5X9Y6</accession>
<evidence type="ECO:0000259" key="13">
    <source>
        <dbReference type="PROSITE" id="PS50112"/>
    </source>
</evidence>
<feature type="region of interest" description="Disordered" evidence="10">
    <location>
        <begin position="652"/>
        <end position="690"/>
    </location>
</feature>
<dbReference type="InterPro" id="IPR036890">
    <property type="entry name" value="HATPase_C_sf"/>
</dbReference>
<dbReference type="EMBL" id="JADGJD010000018">
    <property type="protein sequence ID" value="KAJ3056859.1"/>
    <property type="molecule type" value="Genomic_DNA"/>
</dbReference>
<dbReference type="CDD" id="cd00130">
    <property type="entry name" value="PAS"/>
    <property type="match status" value="1"/>
</dbReference>
<dbReference type="SUPFAM" id="SSF55874">
    <property type="entry name" value="ATPase domain of HSP90 chaperone/DNA topoisomerase II/histidine kinase"/>
    <property type="match status" value="1"/>
</dbReference>
<evidence type="ECO:0000259" key="14">
    <source>
        <dbReference type="PROSITE" id="PS50113"/>
    </source>
</evidence>
<dbReference type="InterPro" id="IPR003594">
    <property type="entry name" value="HATPase_dom"/>
</dbReference>
<dbReference type="Gene3D" id="3.30.565.10">
    <property type="entry name" value="Histidine kinase-like ATPase, C-terminal domain"/>
    <property type="match status" value="1"/>
</dbReference>
<dbReference type="SMART" id="SM00091">
    <property type="entry name" value="PAS"/>
    <property type="match status" value="1"/>
</dbReference>
<dbReference type="SUPFAM" id="SSF55785">
    <property type="entry name" value="PYP-like sensor domain (PAS domain)"/>
    <property type="match status" value="1"/>
</dbReference>
<feature type="domain" description="PAS" evidence="13">
    <location>
        <begin position="208"/>
        <end position="280"/>
    </location>
</feature>
<dbReference type="FunFam" id="3.30.565.10:FF:000010">
    <property type="entry name" value="Sensor histidine kinase RcsC"/>
    <property type="match status" value="1"/>
</dbReference>
<dbReference type="InterPro" id="IPR005467">
    <property type="entry name" value="His_kinase_dom"/>
</dbReference>
<feature type="region of interest" description="Disordered" evidence="10">
    <location>
        <begin position="1"/>
        <end position="48"/>
    </location>
</feature>
<evidence type="ECO:0000256" key="2">
    <source>
        <dbReference type="ARBA" id="ARBA00012438"/>
    </source>
</evidence>
<dbReference type="Gene3D" id="3.30.450.20">
    <property type="entry name" value="PAS domain"/>
    <property type="match status" value="1"/>
</dbReference>
<feature type="compositionally biased region" description="Gly residues" evidence="10">
    <location>
        <begin position="864"/>
        <end position="876"/>
    </location>
</feature>
<dbReference type="GO" id="GO:0005524">
    <property type="term" value="F:ATP binding"/>
    <property type="evidence" value="ECO:0007669"/>
    <property type="project" value="UniProtKB-KW"/>
</dbReference>
<comment type="caution">
    <text evidence="15">The sequence shown here is derived from an EMBL/GenBank/DDBJ whole genome shotgun (WGS) entry which is preliminary data.</text>
</comment>
<dbReference type="Gene3D" id="3.40.50.2300">
    <property type="match status" value="1"/>
</dbReference>
<name>A0AAD5X9Y6_9FUNG</name>
<dbReference type="NCBIfam" id="TIGR00229">
    <property type="entry name" value="sensory_box"/>
    <property type="match status" value="1"/>
</dbReference>
<dbReference type="SMART" id="SM00388">
    <property type="entry name" value="HisKA"/>
    <property type="match status" value="1"/>
</dbReference>
<dbReference type="InterPro" id="IPR001610">
    <property type="entry name" value="PAC"/>
</dbReference>
<feature type="compositionally biased region" description="Polar residues" evidence="10">
    <location>
        <begin position="879"/>
        <end position="892"/>
    </location>
</feature>
<feature type="compositionally biased region" description="Gly residues" evidence="10">
    <location>
        <begin position="665"/>
        <end position="675"/>
    </location>
</feature>
<evidence type="ECO:0000256" key="8">
    <source>
        <dbReference type="ARBA" id="ARBA00023012"/>
    </source>
</evidence>
<sequence length="892" mass="98288">MGFNKGASAIVVLPGERQDTNGPPSRSDLHSDSNIASPGSASRPAHGIHSLNDCHEALKIARETGDGKTYDFRILRVNRPVHDKFGLETEGEILEKWIHKDLRRPQGRVDMFCRGLMESRYKGVVEFAVNLPVTMDGKSWRFEMPSTSDAFPNSDKKPIDPHAWRHVSFTCQHIETVQTEDGRENDRFNIVMQDTNAEWEMVKALQMSEERLRQALEATNDGIWEWHIPTGHIRFSERLAKIFGFAPDELEGDITAWDKMVHKDDLSRVQQQRYAHLDGRIPFYDVEKRVRTKSGEWRWIQNRAKVVEWDEHGKAMRMVGAQTDITDRKSFEIALEEKNRQLDLALHQAAAAAQSKSEFLANITHEIRTPLNGIIGLSNILADTTLNDDQKDLLESVRDCSDGLLMIVNDVLDFSKIEAGKLDLENKPFNVHNCLKGALYPLRLRAEEKGIELGTDIRSGTPEWMSGDVHRLRQVLNNLVSNAVKFTSVGAVNVMLSGSIIDDERGKRVRIQCDVKDTGIGIPPNRMDRLFKSFSQVDTSTSRRFGGTGLGLAISKNLVEMMDPEEGRMWVDSEEGKGSTFSFCVCGGWCDEEKGEGIGSANSRTRINATAASRSASTGSVGSVESLGSAASLKSEARGKLLGGVVGKKVVGSPTVESGPANGTGEAGGKEGGVGTTRRRDGERKGLSRQNTELSLLNNRKEKELLLADWLPMNILVAEDNLINQKLALRLLQRQGYIPDMANNGAEAVEAVKQKTFDIILMDVQMPIMSGLEATNLIRNLPRSILPVQPVIIALTANAMVGDKEKCLKSGMESHISKPVKTDQLMRELEVWGAVAKSRKVVAEGNGNRGEMMGLVGDEEMEGVDGGLDGQGGAGGQAHQESSRSTPSLVLP</sequence>
<dbReference type="InterPro" id="IPR013655">
    <property type="entry name" value="PAS_fold_3"/>
</dbReference>
<dbReference type="EC" id="2.7.13.3" evidence="2"/>
<dbReference type="PANTHER" id="PTHR45339">
    <property type="entry name" value="HYBRID SIGNAL TRANSDUCTION HISTIDINE KINASE J"/>
    <property type="match status" value="1"/>
</dbReference>
<evidence type="ECO:0000313" key="16">
    <source>
        <dbReference type="Proteomes" id="UP001212841"/>
    </source>
</evidence>
<keyword evidence="7" id="KW-0067">ATP-binding</keyword>
<evidence type="ECO:0000256" key="3">
    <source>
        <dbReference type="ARBA" id="ARBA00022553"/>
    </source>
</evidence>
<dbReference type="Gene3D" id="1.10.287.130">
    <property type="match status" value="1"/>
</dbReference>
<feature type="domain" description="Response regulatory" evidence="12">
    <location>
        <begin position="714"/>
        <end position="833"/>
    </location>
</feature>
<dbReference type="InterPro" id="IPR004358">
    <property type="entry name" value="Sig_transdc_His_kin-like_C"/>
</dbReference>
<evidence type="ECO:0000256" key="9">
    <source>
        <dbReference type="PROSITE-ProRule" id="PRU00169"/>
    </source>
</evidence>
<feature type="domain" description="Histidine kinase" evidence="11">
    <location>
        <begin position="362"/>
        <end position="583"/>
    </location>
</feature>
<dbReference type="SUPFAM" id="SSF52172">
    <property type="entry name" value="CheY-like"/>
    <property type="match status" value="1"/>
</dbReference>
<comment type="catalytic activity">
    <reaction evidence="1">
        <text>ATP + protein L-histidine = ADP + protein N-phospho-L-histidine.</text>
        <dbReference type="EC" id="2.7.13.3"/>
    </reaction>
</comment>
<dbReference type="SUPFAM" id="SSF47384">
    <property type="entry name" value="Homodimeric domain of signal transducing histidine kinase"/>
    <property type="match status" value="1"/>
</dbReference>
<feature type="modified residue" description="4-aspartylphosphate" evidence="9">
    <location>
        <position position="763"/>
    </location>
</feature>
<dbReference type="PRINTS" id="PR00344">
    <property type="entry name" value="BCTRLSENSOR"/>
</dbReference>
<evidence type="ECO:0000256" key="10">
    <source>
        <dbReference type="SAM" id="MobiDB-lite"/>
    </source>
</evidence>
<dbReference type="InterPro" id="IPR001789">
    <property type="entry name" value="Sig_transdc_resp-reg_receiver"/>
</dbReference>
<proteinExistence type="predicted"/>
<dbReference type="SMART" id="SM00086">
    <property type="entry name" value="PAC"/>
    <property type="match status" value="1"/>
</dbReference>
<dbReference type="Pfam" id="PF00512">
    <property type="entry name" value="HisKA"/>
    <property type="match status" value="1"/>
</dbReference>
<dbReference type="InterPro" id="IPR035965">
    <property type="entry name" value="PAS-like_dom_sf"/>
</dbReference>
<dbReference type="Pfam" id="PF02518">
    <property type="entry name" value="HATPase_c"/>
    <property type="match status" value="1"/>
</dbReference>
<dbReference type="CDD" id="cd17546">
    <property type="entry name" value="REC_hyHK_CKI1_RcsC-like"/>
    <property type="match status" value="1"/>
</dbReference>
<evidence type="ECO:0000256" key="6">
    <source>
        <dbReference type="ARBA" id="ARBA00022777"/>
    </source>
</evidence>
<dbReference type="InterPro" id="IPR000014">
    <property type="entry name" value="PAS"/>
</dbReference>
<evidence type="ECO:0000256" key="4">
    <source>
        <dbReference type="ARBA" id="ARBA00022679"/>
    </source>
</evidence>
<organism evidence="15 16">
    <name type="scientific">Rhizophlyctis rosea</name>
    <dbReference type="NCBI Taxonomy" id="64517"/>
    <lineage>
        <taxon>Eukaryota</taxon>
        <taxon>Fungi</taxon>
        <taxon>Fungi incertae sedis</taxon>
        <taxon>Chytridiomycota</taxon>
        <taxon>Chytridiomycota incertae sedis</taxon>
        <taxon>Chytridiomycetes</taxon>
        <taxon>Rhizophlyctidales</taxon>
        <taxon>Rhizophlyctidaceae</taxon>
        <taxon>Rhizophlyctis</taxon>
    </lineage>
</organism>
<evidence type="ECO:0000256" key="5">
    <source>
        <dbReference type="ARBA" id="ARBA00022741"/>
    </source>
</evidence>
<keyword evidence="5" id="KW-0547">Nucleotide-binding</keyword>
<dbReference type="CDD" id="cd16922">
    <property type="entry name" value="HATPase_EvgS-ArcB-TorS-like"/>
    <property type="match status" value="1"/>
</dbReference>
<dbReference type="Pfam" id="PF08447">
    <property type="entry name" value="PAS_3"/>
    <property type="match status" value="1"/>
</dbReference>
<dbReference type="InterPro" id="IPR000700">
    <property type="entry name" value="PAS-assoc_C"/>
</dbReference>
<dbReference type="Pfam" id="PF00072">
    <property type="entry name" value="Response_reg"/>
    <property type="match status" value="1"/>
</dbReference>
<dbReference type="FunFam" id="1.10.287.130:FF:000002">
    <property type="entry name" value="Two-component osmosensing histidine kinase"/>
    <property type="match status" value="1"/>
</dbReference>
<dbReference type="SMART" id="SM00387">
    <property type="entry name" value="HATPase_c"/>
    <property type="match status" value="1"/>
</dbReference>
<dbReference type="PANTHER" id="PTHR45339:SF1">
    <property type="entry name" value="HYBRID SIGNAL TRANSDUCTION HISTIDINE KINASE J"/>
    <property type="match status" value="1"/>
</dbReference>
<evidence type="ECO:0000259" key="11">
    <source>
        <dbReference type="PROSITE" id="PS50109"/>
    </source>
</evidence>
<dbReference type="SMART" id="SM00448">
    <property type="entry name" value="REC"/>
    <property type="match status" value="1"/>
</dbReference>
<dbReference type="PROSITE" id="PS50112">
    <property type="entry name" value="PAS"/>
    <property type="match status" value="1"/>
</dbReference>
<evidence type="ECO:0000256" key="1">
    <source>
        <dbReference type="ARBA" id="ARBA00000085"/>
    </source>
</evidence>
<dbReference type="Proteomes" id="UP001212841">
    <property type="component" value="Unassembled WGS sequence"/>
</dbReference>
<dbReference type="PROSITE" id="PS50110">
    <property type="entry name" value="RESPONSE_REGULATORY"/>
    <property type="match status" value="1"/>
</dbReference>
<gene>
    <name evidence="15" type="ORF">HK097_003395</name>
</gene>
<keyword evidence="6" id="KW-0418">Kinase</keyword>
<dbReference type="PROSITE" id="PS50113">
    <property type="entry name" value="PAC"/>
    <property type="match status" value="1"/>
</dbReference>
<dbReference type="AlphaFoldDB" id="A0AAD5X9Y6"/>
<keyword evidence="3 9" id="KW-0597">Phosphoprotein</keyword>
<feature type="domain" description="PAC" evidence="14">
    <location>
        <begin position="284"/>
        <end position="337"/>
    </location>
</feature>
<dbReference type="InterPro" id="IPR011006">
    <property type="entry name" value="CheY-like_superfamily"/>
</dbReference>
<reference evidence="15" key="1">
    <citation type="submission" date="2020-05" db="EMBL/GenBank/DDBJ databases">
        <title>Phylogenomic resolution of chytrid fungi.</title>
        <authorList>
            <person name="Stajich J.E."/>
            <person name="Amses K."/>
            <person name="Simmons R."/>
            <person name="Seto K."/>
            <person name="Myers J."/>
            <person name="Bonds A."/>
            <person name="Quandt C.A."/>
            <person name="Barry K."/>
            <person name="Liu P."/>
            <person name="Grigoriev I."/>
            <person name="Longcore J.E."/>
            <person name="James T.Y."/>
        </authorList>
    </citation>
    <scope>NUCLEOTIDE SEQUENCE</scope>
    <source>
        <strain evidence="15">JEL0318</strain>
    </source>
</reference>
<dbReference type="CDD" id="cd00082">
    <property type="entry name" value="HisKA"/>
    <property type="match status" value="1"/>
</dbReference>
<dbReference type="GO" id="GO:0000155">
    <property type="term" value="F:phosphorelay sensor kinase activity"/>
    <property type="evidence" value="ECO:0007669"/>
    <property type="project" value="InterPro"/>
</dbReference>
<evidence type="ECO:0000259" key="12">
    <source>
        <dbReference type="PROSITE" id="PS50110"/>
    </source>
</evidence>
<dbReference type="InterPro" id="IPR003661">
    <property type="entry name" value="HisK_dim/P_dom"/>
</dbReference>
<keyword evidence="16" id="KW-1185">Reference proteome</keyword>
<dbReference type="InterPro" id="IPR036097">
    <property type="entry name" value="HisK_dim/P_sf"/>
</dbReference>
<evidence type="ECO:0000313" key="15">
    <source>
        <dbReference type="EMBL" id="KAJ3056859.1"/>
    </source>
</evidence>
<protein>
    <recommendedName>
        <fullName evidence="2">histidine kinase</fullName>
        <ecNumber evidence="2">2.7.13.3</ecNumber>
    </recommendedName>
</protein>
<keyword evidence="8" id="KW-0902">Two-component regulatory system</keyword>
<keyword evidence="4" id="KW-0808">Transferase</keyword>